<dbReference type="Gene3D" id="3.30.40.10">
    <property type="entry name" value="Zinc/RING finger domain, C3HC4 (zinc finger)"/>
    <property type="match status" value="1"/>
</dbReference>
<comment type="subcellular location">
    <subcellularLocation>
        <location evidence="5">Nucleus</location>
    </subcellularLocation>
</comment>
<name>A0A1I8IVM1_9PLAT</name>
<evidence type="ECO:0000256" key="2">
    <source>
        <dbReference type="ARBA" id="ARBA00023125"/>
    </source>
</evidence>
<keyword evidence="3" id="KW-0804">Transcription</keyword>
<comment type="caution">
    <text evidence="5">Lacks conserved residue(s) required for the propagation of feature annotation.</text>
</comment>
<dbReference type="GO" id="GO:0000785">
    <property type="term" value="C:chromatin"/>
    <property type="evidence" value="ECO:0007669"/>
    <property type="project" value="TreeGrafter"/>
</dbReference>
<evidence type="ECO:0000313" key="9">
    <source>
        <dbReference type="WBParaSite" id="maker-uti_cns_0017455-snap-gene-0.3-mRNA-1"/>
    </source>
</evidence>
<evidence type="ECO:0000256" key="1">
    <source>
        <dbReference type="ARBA" id="ARBA00023015"/>
    </source>
</evidence>
<dbReference type="Pfam" id="PF00907">
    <property type="entry name" value="T-box"/>
    <property type="match status" value="1"/>
</dbReference>
<dbReference type="Gene3D" id="2.60.40.820">
    <property type="entry name" value="Transcription factor, T-box"/>
    <property type="match status" value="1"/>
</dbReference>
<evidence type="ECO:0000256" key="5">
    <source>
        <dbReference type="PROSITE-ProRule" id="PRU00201"/>
    </source>
</evidence>
<keyword evidence="8" id="KW-1185">Reference proteome</keyword>
<keyword evidence="2 5" id="KW-0238">DNA-binding</keyword>
<protein>
    <submittedName>
        <fullName evidence="9">T-box domain-containing protein</fullName>
    </submittedName>
</protein>
<evidence type="ECO:0000259" key="7">
    <source>
        <dbReference type="PROSITE" id="PS50252"/>
    </source>
</evidence>
<sequence>RETVDGSCLACNDEVHEGIQCESCHRWCHQSCSGLAKPIFTAIANGPSDYADYAALIQQAPQLQPYYLTTLAPSGEQVHVALSNSSTWRKFSRQNTEMIVTKVGRRMFPTLSLDIQGLDPAKKYEVYVTLMLADRHTLKYQRGVWLPNGQGEVYPPPGCTVGLAYVHPDSPAPGKHWTRQEVAFMRLKLTNKLDCFASEPARNGTMIFAYSMHKYLPVVHIRELVKNDATAFYTAVTFPGTEFITVTAYQNPELTDLKIQFNPYAKGIRNQGDRSGPLLIDSFRPTVQALQQQLQLPSCQPRQDVGEPDIVEFGSYPEQTDSAYGYWSQQQQQSHRSRRVYRPYSAVEASPTVLAASSTISSTEVDSSSSAACAYTPSPYQASYQPHYQPHHQQFYCQPAYNYHLVGGAQVGDAQYDASGHSNEQQLSPYFHHHLQGAGATVPLPLLSTPQQRQQQQQLQQLQHVKQPQQQSCPTDSSSLSTVSFSSPPTCDL</sequence>
<dbReference type="InterPro" id="IPR008967">
    <property type="entry name" value="p53-like_TF_DNA-bd_sf"/>
</dbReference>
<accession>A0A1I8IVM1</accession>
<evidence type="ECO:0000256" key="4">
    <source>
        <dbReference type="ARBA" id="ARBA00023242"/>
    </source>
</evidence>
<dbReference type="PRINTS" id="PR00937">
    <property type="entry name" value="TBOX"/>
</dbReference>
<evidence type="ECO:0000256" key="3">
    <source>
        <dbReference type="ARBA" id="ARBA00023163"/>
    </source>
</evidence>
<dbReference type="InterPro" id="IPR011011">
    <property type="entry name" value="Znf_FYVE_PHD"/>
</dbReference>
<dbReference type="InterPro" id="IPR013083">
    <property type="entry name" value="Znf_RING/FYVE/PHD"/>
</dbReference>
<dbReference type="AlphaFoldDB" id="A0A1I8IVM1"/>
<dbReference type="SMART" id="SM00425">
    <property type="entry name" value="TBOX"/>
    <property type="match status" value="1"/>
</dbReference>
<dbReference type="SUPFAM" id="SSF57903">
    <property type="entry name" value="FYVE/PHD zinc finger"/>
    <property type="match status" value="1"/>
</dbReference>
<organism evidence="8 9">
    <name type="scientific">Macrostomum lignano</name>
    <dbReference type="NCBI Taxonomy" id="282301"/>
    <lineage>
        <taxon>Eukaryota</taxon>
        <taxon>Metazoa</taxon>
        <taxon>Spiralia</taxon>
        <taxon>Lophotrochozoa</taxon>
        <taxon>Platyhelminthes</taxon>
        <taxon>Rhabditophora</taxon>
        <taxon>Macrostomorpha</taxon>
        <taxon>Macrostomida</taxon>
        <taxon>Macrostomidae</taxon>
        <taxon>Macrostomum</taxon>
    </lineage>
</organism>
<dbReference type="PANTHER" id="PTHR11267:SF181">
    <property type="entry name" value="OPTOMOTOR-BLIND PROTEIN"/>
    <property type="match status" value="1"/>
</dbReference>
<dbReference type="GO" id="GO:0000981">
    <property type="term" value="F:DNA-binding transcription factor activity, RNA polymerase II-specific"/>
    <property type="evidence" value="ECO:0007669"/>
    <property type="project" value="TreeGrafter"/>
</dbReference>
<dbReference type="GO" id="GO:0001708">
    <property type="term" value="P:cell fate specification"/>
    <property type="evidence" value="ECO:0007669"/>
    <property type="project" value="TreeGrafter"/>
</dbReference>
<evidence type="ECO:0000313" key="8">
    <source>
        <dbReference type="Proteomes" id="UP000095280"/>
    </source>
</evidence>
<reference evidence="9" key="1">
    <citation type="submission" date="2016-11" db="UniProtKB">
        <authorList>
            <consortium name="WormBaseParasite"/>
        </authorList>
    </citation>
    <scope>IDENTIFICATION</scope>
</reference>
<dbReference type="InterPro" id="IPR046360">
    <property type="entry name" value="T-box_DNA-bd"/>
</dbReference>
<feature type="region of interest" description="Disordered" evidence="6">
    <location>
        <begin position="464"/>
        <end position="493"/>
    </location>
</feature>
<dbReference type="SUPFAM" id="SSF49417">
    <property type="entry name" value="p53-like transcription factors"/>
    <property type="match status" value="1"/>
</dbReference>
<dbReference type="PANTHER" id="PTHR11267">
    <property type="entry name" value="T-BOX PROTEIN-RELATED"/>
    <property type="match status" value="1"/>
</dbReference>
<proteinExistence type="predicted"/>
<dbReference type="WBParaSite" id="maker-uti_cns_0017455-snap-gene-0.3-mRNA-1">
    <property type="protein sequence ID" value="maker-uti_cns_0017455-snap-gene-0.3-mRNA-1"/>
    <property type="gene ID" value="maker-uti_cns_0017455-snap-gene-0.3"/>
</dbReference>
<dbReference type="InterPro" id="IPR001699">
    <property type="entry name" value="TF_T-box"/>
</dbReference>
<dbReference type="Proteomes" id="UP000095280">
    <property type="component" value="Unplaced"/>
</dbReference>
<keyword evidence="4 5" id="KW-0539">Nucleus</keyword>
<dbReference type="GO" id="GO:0005634">
    <property type="term" value="C:nucleus"/>
    <property type="evidence" value="ECO:0007669"/>
    <property type="project" value="UniProtKB-SubCell"/>
</dbReference>
<dbReference type="GO" id="GO:0045893">
    <property type="term" value="P:positive regulation of DNA-templated transcription"/>
    <property type="evidence" value="ECO:0007669"/>
    <property type="project" value="InterPro"/>
</dbReference>
<feature type="domain" description="T-box" evidence="7">
    <location>
        <begin position="82"/>
        <end position="270"/>
    </location>
</feature>
<evidence type="ECO:0000256" key="6">
    <source>
        <dbReference type="SAM" id="MobiDB-lite"/>
    </source>
</evidence>
<dbReference type="GO" id="GO:0000978">
    <property type="term" value="F:RNA polymerase II cis-regulatory region sequence-specific DNA binding"/>
    <property type="evidence" value="ECO:0007669"/>
    <property type="project" value="InterPro"/>
</dbReference>
<dbReference type="PROSITE" id="PS50252">
    <property type="entry name" value="TBOX_3"/>
    <property type="match status" value="1"/>
</dbReference>
<dbReference type="InterPro" id="IPR036960">
    <property type="entry name" value="T-box_sf"/>
</dbReference>
<keyword evidence="1" id="KW-0805">Transcription regulation</keyword>
<dbReference type="CDD" id="cd00182">
    <property type="entry name" value="T-box"/>
    <property type="match status" value="1"/>
</dbReference>